<gene>
    <name evidence="2" type="ORF">O0I10_012635</name>
</gene>
<comment type="caution">
    <text evidence="2">The sequence shown here is derived from an EMBL/GenBank/DDBJ whole genome shotgun (WGS) entry which is preliminary data.</text>
</comment>
<dbReference type="GeneID" id="83219972"/>
<evidence type="ECO:0000313" key="3">
    <source>
        <dbReference type="Proteomes" id="UP001234581"/>
    </source>
</evidence>
<reference evidence="2 3" key="1">
    <citation type="submission" date="2023-03" db="EMBL/GenBank/DDBJ databases">
        <title>Genome sequence of Lichtheimia ornata CBS 291.66.</title>
        <authorList>
            <person name="Mohabir J.T."/>
            <person name="Shea T.P."/>
            <person name="Kurbessoian T."/>
            <person name="Berby B."/>
            <person name="Fontaine J."/>
            <person name="Livny J."/>
            <person name="Gnirke A."/>
            <person name="Stajich J.E."/>
            <person name="Cuomo C.A."/>
        </authorList>
    </citation>
    <scope>NUCLEOTIDE SEQUENCE [LARGE SCALE GENOMIC DNA]</scope>
    <source>
        <strain evidence="2">CBS 291.66</strain>
    </source>
</reference>
<evidence type="ECO:0000256" key="1">
    <source>
        <dbReference type="SAM" id="SignalP"/>
    </source>
</evidence>
<feature type="chain" id="PRO_5042019059" description="Secreted protein" evidence="1">
    <location>
        <begin position="19"/>
        <end position="92"/>
    </location>
</feature>
<dbReference type="AlphaFoldDB" id="A0AAD7XVL6"/>
<evidence type="ECO:0000313" key="2">
    <source>
        <dbReference type="EMBL" id="KAJ8651787.1"/>
    </source>
</evidence>
<dbReference type="EMBL" id="JARTCD010000140">
    <property type="protein sequence ID" value="KAJ8651787.1"/>
    <property type="molecule type" value="Genomic_DNA"/>
</dbReference>
<accession>A0AAD7XVL6</accession>
<keyword evidence="3" id="KW-1185">Reference proteome</keyword>
<keyword evidence="1" id="KW-0732">Signal</keyword>
<name>A0AAD7XVL6_9FUNG</name>
<sequence length="92" mass="10624">MRVVAMVILLLLFVRSYSRSMLGVNRGQVWFQDVGSFGVLLRLNYTTPWFSVSSNQQQRVFLYMLKDSLVRQCNLGHHHLFGFDSQPVSSGR</sequence>
<dbReference type="RefSeq" id="XP_058336701.1">
    <property type="nucleotide sequence ID" value="XM_058492526.1"/>
</dbReference>
<organism evidence="2 3">
    <name type="scientific">Lichtheimia ornata</name>
    <dbReference type="NCBI Taxonomy" id="688661"/>
    <lineage>
        <taxon>Eukaryota</taxon>
        <taxon>Fungi</taxon>
        <taxon>Fungi incertae sedis</taxon>
        <taxon>Mucoromycota</taxon>
        <taxon>Mucoromycotina</taxon>
        <taxon>Mucoromycetes</taxon>
        <taxon>Mucorales</taxon>
        <taxon>Lichtheimiaceae</taxon>
        <taxon>Lichtheimia</taxon>
    </lineage>
</organism>
<dbReference type="Proteomes" id="UP001234581">
    <property type="component" value="Unassembled WGS sequence"/>
</dbReference>
<feature type="signal peptide" evidence="1">
    <location>
        <begin position="1"/>
        <end position="18"/>
    </location>
</feature>
<protein>
    <recommendedName>
        <fullName evidence="4">Secreted protein</fullName>
    </recommendedName>
</protein>
<evidence type="ECO:0008006" key="4">
    <source>
        <dbReference type="Google" id="ProtNLM"/>
    </source>
</evidence>
<proteinExistence type="predicted"/>